<sequence>MIINLMSLKKIFSVYLSAITSAIGWRQFIHSLPTDEGRPMLLPARTPSRYASALAAFSVFMAALLLPLSFTGGVMTTPAIQQSLGGSPAALSWLTNGFMLTFGSFLLAAGVTADAIDRKRIFIAGAALFCLSSLLFCLTHNLFLSGVLRALQGLAAAMILASGSAALAQLYDGAQRTRAFSILGTVFGAGLAFGPLLIGFMTDAVGWRGVYALFALLSAGVLLIGLVSLPATEKSEPRTPDNLGLTLFTLALMLFTASLMVIPARGFLSLTTLALLIASGGLFVAFVVRCRRVNNPVLELSLLRHPRFVGVLLLPVATCCCYVVLLIIVPLHFMGGEGMSESQSALYLMALTTPMLVFPSVAALLTRWFSPGQVSTAGLMMASVGLLLLGDAFHSNHLPQLVLALILCGAGAALPWGLMDGLAISAVPVAKAGMAAGLFNTVRVAGEGIALAVVSAVLTASNTLTLQSRVHGYAPEVIHRAAGWLGAGNMPQAAALLPDFSLRVLRESYDSAYTLLFSGLAVVTLLCALMIWLTLCRKGGAIQTRNSGS</sequence>
<feature type="transmembrane region" description="Helical" evidence="7">
    <location>
        <begin position="512"/>
        <end position="535"/>
    </location>
</feature>
<evidence type="ECO:0000259" key="8">
    <source>
        <dbReference type="PROSITE" id="PS50850"/>
    </source>
</evidence>
<dbReference type="PANTHER" id="PTHR42718:SF9">
    <property type="entry name" value="MAJOR FACILITATOR SUPERFAMILY MULTIDRUG TRANSPORTER MFSC"/>
    <property type="match status" value="1"/>
</dbReference>
<reference evidence="9 10" key="1">
    <citation type="journal article" date="2014" name="Proc. Natl. Acad. Sci. U.S.A.">
        <title>Molecular dissection of the evolution of carbapenem-resistant multilocus sequence type 258 Klebsiella pneumoniae.</title>
        <authorList>
            <person name="Deleo F.R."/>
            <person name="Chen L."/>
            <person name="Porcella S.F."/>
            <person name="Martens C.A."/>
            <person name="Kobayashi S.D."/>
            <person name="Porter A.R."/>
            <person name="Chavda K.D."/>
            <person name="Jacobs M.R."/>
            <person name="Mathema B."/>
            <person name="Olsen R.J."/>
            <person name="Bonomo R.A."/>
            <person name="Musser J.M."/>
            <person name="Kreiswirth B.N."/>
        </authorList>
    </citation>
    <scope>NUCLEOTIDE SEQUENCE [LARGE SCALE GENOMIC DNA]</scope>
    <source>
        <strain evidence="9">30684/NJST258_2</strain>
    </source>
</reference>
<dbReference type="GO" id="GO:0016020">
    <property type="term" value="C:membrane"/>
    <property type="evidence" value="ECO:0007669"/>
    <property type="project" value="UniProtKB-SubCell"/>
</dbReference>
<evidence type="ECO:0000313" key="9">
    <source>
        <dbReference type="EMBL" id="AHM79177.1"/>
    </source>
</evidence>
<dbReference type="InterPro" id="IPR011701">
    <property type="entry name" value="MFS"/>
</dbReference>
<organism evidence="9 10">
    <name type="scientific">Klebsiella pneumoniae 30684/NJST258_2</name>
    <dbReference type="NCBI Taxonomy" id="1420013"/>
    <lineage>
        <taxon>Bacteria</taxon>
        <taxon>Pseudomonadati</taxon>
        <taxon>Pseudomonadota</taxon>
        <taxon>Gammaproteobacteria</taxon>
        <taxon>Enterobacterales</taxon>
        <taxon>Enterobacteriaceae</taxon>
        <taxon>Klebsiella/Raoultella group</taxon>
        <taxon>Klebsiella</taxon>
        <taxon>Klebsiella pneumoniae complex</taxon>
    </lineage>
</organism>
<comment type="subcellular location">
    <subcellularLocation>
        <location evidence="1">Membrane</location>
        <topology evidence="1">Multi-pass membrane protein</topology>
    </subcellularLocation>
</comment>
<feature type="transmembrane region" description="Helical" evidence="7">
    <location>
        <begin position="243"/>
        <end position="262"/>
    </location>
</feature>
<dbReference type="Gene3D" id="1.20.1250.20">
    <property type="entry name" value="MFS general substrate transporter like domains"/>
    <property type="match status" value="1"/>
</dbReference>
<evidence type="ECO:0000256" key="1">
    <source>
        <dbReference type="ARBA" id="ARBA00004141"/>
    </source>
</evidence>
<feature type="domain" description="Major facilitator superfamily (MFS) profile" evidence="8">
    <location>
        <begin position="51"/>
        <end position="539"/>
    </location>
</feature>
<evidence type="ECO:0000313" key="10">
    <source>
        <dbReference type="Proteomes" id="UP000019586"/>
    </source>
</evidence>
<dbReference type="EMBL" id="CP006918">
    <property type="protein sequence ID" value="AHM79177.1"/>
    <property type="molecule type" value="Genomic_DNA"/>
</dbReference>
<protein>
    <submittedName>
        <fullName evidence="9">Multidrug resistance protein B</fullName>
    </submittedName>
</protein>
<evidence type="ECO:0000256" key="2">
    <source>
        <dbReference type="ARBA" id="ARBA00022448"/>
    </source>
</evidence>
<dbReference type="AlphaFoldDB" id="W8UZ34"/>
<keyword evidence="3" id="KW-1003">Cell membrane</keyword>
<feature type="transmembrane region" description="Helical" evidence="7">
    <location>
        <begin position="268"/>
        <end position="288"/>
    </location>
</feature>
<feature type="transmembrane region" description="Helical" evidence="7">
    <location>
        <begin position="210"/>
        <end position="231"/>
    </location>
</feature>
<evidence type="ECO:0000256" key="6">
    <source>
        <dbReference type="ARBA" id="ARBA00023136"/>
    </source>
</evidence>
<dbReference type="PROSITE" id="PS50850">
    <property type="entry name" value="MFS"/>
    <property type="match status" value="1"/>
</dbReference>
<keyword evidence="5 7" id="KW-1133">Transmembrane helix</keyword>
<keyword evidence="4 7" id="KW-0812">Transmembrane</keyword>
<feature type="transmembrane region" description="Helical" evidence="7">
    <location>
        <begin position="308"/>
        <end position="333"/>
    </location>
</feature>
<dbReference type="PANTHER" id="PTHR42718">
    <property type="entry name" value="MAJOR FACILITATOR SUPERFAMILY MULTIDRUG TRANSPORTER MFSC"/>
    <property type="match status" value="1"/>
</dbReference>
<feature type="transmembrane region" description="Helical" evidence="7">
    <location>
        <begin position="50"/>
        <end position="70"/>
    </location>
</feature>
<accession>W8UZ34</accession>
<keyword evidence="2" id="KW-0813">Transport</keyword>
<dbReference type="Gene3D" id="1.20.1720.10">
    <property type="entry name" value="Multidrug resistance protein D"/>
    <property type="match status" value="1"/>
</dbReference>
<dbReference type="PRINTS" id="PR01036">
    <property type="entry name" value="TCRTETB"/>
</dbReference>
<feature type="transmembrane region" description="Helical" evidence="7">
    <location>
        <begin position="401"/>
        <end position="430"/>
    </location>
</feature>
<evidence type="ECO:0000256" key="7">
    <source>
        <dbReference type="SAM" id="Phobius"/>
    </source>
</evidence>
<evidence type="ECO:0000256" key="5">
    <source>
        <dbReference type="ARBA" id="ARBA00022989"/>
    </source>
</evidence>
<feature type="transmembrane region" description="Helical" evidence="7">
    <location>
        <begin position="345"/>
        <end position="365"/>
    </location>
</feature>
<dbReference type="Pfam" id="PF07690">
    <property type="entry name" value="MFS_1"/>
    <property type="match status" value="1"/>
</dbReference>
<feature type="transmembrane region" description="Helical" evidence="7">
    <location>
        <begin position="150"/>
        <end position="168"/>
    </location>
</feature>
<dbReference type="Proteomes" id="UP000019586">
    <property type="component" value="Chromosome"/>
</dbReference>
<dbReference type="InterPro" id="IPR020846">
    <property type="entry name" value="MFS_dom"/>
</dbReference>
<dbReference type="HOGENOM" id="CLU_000960_28_2_6"/>
<dbReference type="KEGG" id="kps:KPNJ2_02397"/>
<keyword evidence="6 7" id="KW-0472">Membrane</keyword>
<feature type="transmembrane region" description="Helical" evidence="7">
    <location>
        <begin position="377"/>
        <end position="395"/>
    </location>
</feature>
<dbReference type="CDD" id="cd17321">
    <property type="entry name" value="MFS_MMR_MDR_like"/>
    <property type="match status" value="1"/>
</dbReference>
<name>W8UZ34_KLEPN</name>
<feature type="transmembrane region" description="Helical" evidence="7">
    <location>
        <begin position="180"/>
        <end position="198"/>
    </location>
</feature>
<dbReference type="GO" id="GO:0022857">
    <property type="term" value="F:transmembrane transporter activity"/>
    <property type="evidence" value="ECO:0007669"/>
    <property type="project" value="InterPro"/>
</dbReference>
<dbReference type="PATRIC" id="fig|1420013.3.peg.2254"/>
<feature type="transmembrane region" description="Helical" evidence="7">
    <location>
        <begin position="442"/>
        <end position="460"/>
    </location>
</feature>
<dbReference type="InterPro" id="IPR036259">
    <property type="entry name" value="MFS_trans_sf"/>
</dbReference>
<proteinExistence type="predicted"/>
<feature type="transmembrane region" description="Helical" evidence="7">
    <location>
        <begin position="90"/>
        <end position="109"/>
    </location>
</feature>
<feature type="transmembrane region" description="Helical" evidence="7">
    <location>
        <begin position="121"/>
        <end position="144"/>
    </location>
</feature>
<dbReference type="SUPFAM" id="SSF103473">
    <property type="entry name" value="MFS general substrate transporter"/>
    <property type="match status" value="1"/>
</dbReference>
<gene>
    <name evidence="9" type="ORF">KPNJ2_02397</name>
</gene>
<evidence type="ECO:0000256" key="4">
    <source>
        <dbReference type="ARBA" id="ARBA00022692"/>
    </source>
</evidence>
<evidence type="ECO:0000256" key="3">
    <source>
        <dbReference type="ARBA" id="ARBA00022475"/>
    </source>
</evidence>